<organism evidence="1 2">
    <name type="scientific">Paralvinella palmiformis</name>
    <dbReference type="NCBI Taxonomy" id="53620"/>
    <lineage>
        <taxon>Eukaryota</taxon>
        <taxon>Metazoa</taxon>
        <taxon>Spiralia</taxon>
        <taxon>Lophotrochozoa</taxon>
        <taxon>Annelida</taxon>
        <taxon>Polychaeta</taxon>
        <taxon>Sedentaria</taxon>
        <taxon>Canalipalpata</taxon>
        <taxon>Terebellida</taxon>
        <taxon>Terebelliformia</taxon>
        <taxon>Alvinellidae</taxon>
        <taxon>Paralvinella</taxon>
    </lineage>
</organism>
<accession>A0AAD9J081</accession>
<keyword evidence="2" id="KW-1185">Reference proteome</keyword>
<proteinExistence type="predicted"/>
<reference evidence="1" key="1">
    <citation type="journal article" date="2023" name="Mol. Biol. Evol.">
        <title>Third-Generation Sequencing Reveals the Adaptive Role of the Epigenome in Three Deep-Sea Polychaetes.</title>
        <authorList>
            <person name="Perez M."/>
            <person name="Aroh O."/>
            <person name="Sun Y."/>
            <person name="Lan Y."/>
            <person name="Juniper S.K."/>
            <person name="Young C.R."/>
            <person name="Angers B."/>
            <person name="Qian P.Y."/>
        </authorList>
    </citation>
    <scope>NUCLEOTIDE SEQUENCE</scope>
    <source>
        <strain evidence="1">P08H-3</strain>
    </source>
</reference>
<dbReference type="Proteomes" id="UP001208570">
    <property type="component" value="Unassembled WGS sequence"/>
</dbReference>
<protein>
    <submittedName>
        <fullName evidence="1">Uncharacterized protein</fullName>
    </submittedName>
</protein>
<dbReference type="AlphaFoldDB" id="A0AAD9J081"/>
<comment type="caution">
    <text evidence="1">The sequence shown here is derived from an EMBL/GenBank/DDBJ whole genome shotgun (WGS) entry which is preliminary data.</text>
</comment>
<gene>
    <name evidence="1" type="ORF">LSH36_806g02034</name>
</gene>
<sequence length="172" mass="19939">MLRDLKTSCHRPWIFVNGYNPEELSPCDVYQWKKKRSKGRYEAAEDWHKGLLQKRLVKTKKESIERSVIGLPWKHVYGTINNILASFDKRRLPGGQHIRIIHNTLSKQNLKILIQEDAEDAGDFKSPVYNVGSEFIDSEIFNVTYKDNSVKQLLKVVCGVVKRRARSLENGK</sequence>
<evidence type="ECO:0000313" key="2">
    <source>
        <dbReference type="Proteomes" id="UP001208570"/>
    </source>
</evidence>
<dbReference type="EMBL" id="JAODUP010000806">
    <property type="protein sequence ID" value="KAK2143868.1"/>
    <property type="molecule type" value="Genomic_DNA"/>
</dbReference>
<name>A0AAD9J081_9ANNE</name>
<evidence type="ECO:0000313" key="1">
    <source>
        <dbReference type="EMBL" id="KAK2143868.1"/>
    </source>
</evidence>